<dbReference type="Gene3D" id="3.40.30.10">
    <property type="entry name" value="Glutaredoxin"/>
    <property type="match status" value="1"/>
</dbReference>
<accession>A0AAE3LT86</accession>
<keyword evidence="8" id="KW-1185">Reference proteome</keyword>
<feature type="signal peptide" evidence="5">
    <location>
        <begin position="1"/>
        <end position="18"/>
    </location>
</feature>
<name>A0AAE3LT86_9BACI</name>
<dbReference type="AlphaFoldDB" id="A0AAE3LT86"/>
<reference evidence="7" key="1">
    <citation type="submission" date="2022-10" db="EMBL/GenBank/DDBJ databases">
        <title>Description of Fervidibacillus gen. nov. in the family Fervidibacillaceae fam. nov. with two species, Fervidibacillus albus sp. nov., and Fervidibacillus halotolerans sp. nov., isolated from tidal flat sediments.</title>
        <authorList>
            <person name="Kwon K.K."/>
            <person name="Yang S.-H."/>
        </authorList>
    </citation>
    <scope>NUCLEOTIDE SEQUENCE</scope>
    <source>
        <strain evidence="7">JCM 19140</strain>
    </source>
</reference>
<dbReference type="EMBL" id="JAOUSF010000003">
    <property type="protein sequence ID" value="MCU9613633.1"/>
    <property type="molecule type" value="Genomic_DNA"/>
</dbReference>
<dbReference type="InterPro" id="IPR003782">
    <property type="entry name" value="SCO1/SenC"/>
</dbReference>
<dbReference type="SUPFAM" id="SSF52833">
    <property type="entry name" value="Thioredoxin-like"/>
    <property type="match status" value="1"/>
</dbReference>
<feature type="chain" id="PRO_5042170966" evidence="5">
    <location>
        <begin position="19"/>
        <end position="191"/>
    </location>
</feature>
<sequence>MKKIFLFVLLLFIVSGCGKQSIQNGVEWPIEDFKFINQNGESVSNVDLQGKVWIANFMFTNCTTVCGPMSANMARIQRLIAEEKLENVELVSLSVDPEVDSPEILKEYATRFTEDFSNWNFLTGYAQKFIEQFAFDNFHAHVIKPENDNQVIHGTDFYLVNQEGTIVKYYSGVSDVPYEEIMNDINLLLEK</sequence>
<dbReference type="PROSITE" id="PS51257">
    <property type="entry name" value="PROKAR_LIPOPROTEIN"/>
    <property type="match status" value="1"/>
</dbReference>
<comment type="caution">
    <text evidence="7">The sequence shown here is derived from an EMBL/GenBank/DDBJ whole genome shotgun (WGS) entry which is preliminary data.</text>
</comment>
<dbReference type="InterPro" id="IPR036249">
    <property type="entry name" value="Thioredoxin-like_sf"/>
</dbReference>
<feature type="binding site" evidence="3">
    <location>
        <position position="153"/>
    </location>
    <ligand>
        <name>Cu cation</name>
        <dbReference type="ChEBI" id="CHEBI:23378"/>
    </ligand>
</feature>
<evidence type="ECO:0000256" key="3">
    <source>
        <dbReference type="PIRSR" id="PIRSR603782-1"/>
    </source>
</evidence>
<feature type="disulfide bond" description="Redox-active" evidence="4">
    <location>
        <begin position="62"/>
        <end position="66"/>
    </location>
</feature>
<dbReference type="Pfam" id="PF02630">
    <property type="entry name" value="SCO1-SenC"/>
    <property type="match status" value="1"/>
</dbReference>
<dbReference type="GO" id="GO:0046872">
    <property type="term" value="F:metal ion binding"/>
    <property type="evidence" value="ECO:0007669"/>
    <property type="project" value="UniProtKB-KW"/>
</dbReference>
<evidence type="ECO:0000313" key="7">
    <source>
        <dbReference type="EMBL" id="MCU9613633.1"/>
    </source>
</evidence>
<gene>
    <name evidence="7" type="ORF">OEV98_08675</name>
</gene>
<dbReference type="InterPro" id="IPR013766">
    <property type="entry name" value="Thioredoxin_domain"/>
</dbReference>
<dbReference type="Proteomes" id="UP001209318">
    <property type="component" value="Unassembled WGS sequence"/>
</dbReference>
<dbReference type="CDD" id="cd02968">
    <property type="entry name" value="SCO"/>
    <property type="match status" value="1"/>
</dbReference>
<proteinExistence type="inferred from homology"/>
<evidence type="ECO:0000256" key="1">
    <source>
        <dbReference type="ARBA" id="ARBA00010996"/>
    </source>
</evidence>
<dbReference type="PROSITE" id="PS51352">
    <property type="entry name" value="THIOREDOXIN_2"/>
    <property type="match status" value="1"/>
</dbReference>
<evidence type="ECO:0000256" key="4">
    <source>
        <dbReference type="PIRSR" id="PIRSR603782-2"/>
    </source>
</evidence>
<keyword evidence="2 3" id="KW-0186">Copper</keyword>
<comment type="similarity">
    <text evidence="1">Belongs to the SCO1/2 family.</text>
</comment>
<keyword evidence="3" id="KW-0479">Metal-binding</keyword>
<dbReference type="PANTHER" id="PTHR12151:SF25">
    <property type="entry name" value="LINALOOL DEHYDRATASE_ISOMERASE DOMAIN-CONTAINING PROTEIN"/>
    <property type="match status" value="1"/>
</dbReference>
<evidence type="ECO:0000256" key="5">
    <source>
        <dbReference type="SAM" id="SignalP"/>
    </source>
</evidence>
<organism evidence="7 8">
    <name type="scientific">Perspicuibacillus lycopersici</name>
    <dbReference type="NCBI Taxonomy" id="1325689"/>
    <lineage>
        <taxon>Bacteria</taxon>
        <taxon>Bacillati</taxon>
        <taxon>Bacillota</taxon>
        <taxon>Bacilli</taxon>
        <taxon>Bacillales</taxon>
        <taxon>Bacillaceae</taxon>
        <taxon>Perspicuibacillus</taxon>
    </lineage>
</organism>
<evidence type="ECO:0000259" key="6">
    <source>
        <dbReference type="PROSITE" id="PS51352"/>
    </source>
</evidence>
<keyword evidence="4" id="KW-1015">Disulfide bond</keyword>
<evidence type="ECO:0000256" key="2">
    <source>
        <dbReference type="ARBA" id="ARBA00023008"/>
    </source>
</evidence>
<keyword evidence="5" id="KW-0732">Signal</keyword>
<feature type="domain" description="Thioredoxin" evidence="6">
    <location>
        <begin position="24"/>
        <end position="190"/>
    </location>
</feature>
<evidence type="ECO:0000313" key="8">
    <source>
        <dbReference type="Proteomes" id="UP001209318"/>
    </source>
</evidence>
<feature type="binding site" evidence="3">
    <location>
        <position position="62"/>
    </location>
    <ligand>
        <name>Cu cation</name>
        <dbReference type="ChEBI" id="CHEBI:23378"/>
    </ligand>
</feature>
<feature type="binding site" evidence="3">
    <location>
        <position position="66"/>
    </location>
    <ligand>
        <name>Cu cation</name>
        <dbReference type="ChEBI" id="CHEBI:23378"/>
    </ligand>
</feature>
<dbReference type="PANTHER" id="PTHR12151">
    <property type="entry name" value="ELECTRON TRANSPORT PROTIN SCO1/SENC FAMILY MEMBER"/>
    <property type="match status" value="1"/>
</dbReference>
<protein>
    <submittedName>
        <fullName evidence="7">SCO family protein</fullName>
    </submittedName>
</protein>